<dbReference type="AlphaFoldDB" id="A0A0D7BSQ0"/>
<dbReference type="OrthoDB" id="3253876at2759"/>
<sequence>MYGGGATTMNNPFAPDPNGTQSRFPDVTSIDAQYGQQYSGYGQAPQQYAQPQQQYGQPQQFGQPQQQYGQPQMGMQPMATGMNMGMGIQPQYTQVPQQANFGGGGYMSPPPQMVPQQTGWTGPQSYGSSYGYLNGQQQQPINTATQQVTSNPGYVAAFDPYGPISQAWDGGSGASAMSPTGIASPTTSNTTTPGAGPTHHPREFIRIRKTEIDTWNTFAWKEFINTFDSLRESWAARKRELDAKVQQFTMQMQYGGGGYHPQQIQQEIGRLQGLSKEADSNSDNAAAAVYQLGEVFENYRKSGDLSSKRLIREACNACLNGAPDWPPVVY</sequence>
<evidence type="ECO:0000256" key="1">
    <source>
        <dbReference type="SAM" id="MobiDB-lite"/>
    </source>
</evidence>
<dbReference type="Proteomes" id="UP000054007">
    <property type="component" value="Unassembled WGS sequence"/>
</dbReference>
<feature type="compositionally biased region" description="Polar residues" evidence="1">
    <location>
        <begin position="175"/>
        <end position="189"/>
    </location>
</feature>
<reference evidence="2 3" key="1">
    <citation type="journal article" date="2015" name="Fungal Genet. Biol.">
        <title>Evolution of novel wood decay mechanisms in Agaricales revealed by the genome sequences of Fistulina hepatica and Cylindrobasidium torrendii.</title>
        <authorList>
            <person name="Floudas D."/>
            <person name="Held B.W."/>
            <person name="Riley R."/>
            <person name="Nagy L.G."/>
            <person name="Koehler G."/>
            <person name="Ransdell A.S."/>
            <person name="Younus H."/>
            <person name="Chow J."/>
            <person name="Chiniquy J."/>
            <person name="Lipzen A."/>
            <person name="Tritt A."/>
            <person name="Sun H."/>
            <person name="Haridas S."/>
            <person name="LaButti K."/>
            <person name="Ohm R.A."/>
            <person name="Kues U."/>
            <person name="Blanchette R.A."/>
            <person name="Grigoriev I.V."/>
            <person name="Minto R.E."/>
            <person name="Hibbett D.S."/>
        </authorList>
    </citation>
    <scope>NUCLEOTIDE SEQUENCE [LARGE SCALE GENOMIC DNA]</scope>
    <source>
        <strain evidence="2 3">FP15055 ss-10</strain>
    </source>
</reference>
<feature type="region of interest" description="Disordered" evidence="1">
    <location>
        <begin position="170"/>
        <end position="200"/>
    </location>
</feature>
<organism evidence="2 3">
    <name type="scientific">Cylindrobasidium torrendii FP15055 ss-10</name>
    <dbReference type="NCBI Taxonomy" id="1314674"/>
    <lineage>
        <taxon>Eukaryota</taxon>
        <taxon>Fungi</taxon>
        <taxon>Dikarya</taxon>
        <taxon>Basidiomycota</taxon>
        <taxon>Agaricomycotina</taxon>
        <taxon>Agaricomycetes</taxon>
        <taxon>Agaricomycetidae</taxon>
        <taxon>Agaricales</taxon>
        <taxon>Marasmiineae</taxon>
        <taxon>Physalacriaceae</taxon>
        <taxon>Cylindrobasidium</taxon>
    </lineage>
</organism>
<name>A0A0D7BSQ0_9AGAR</name>
<evidence type="ECO:0000313" key="2">
    <source>
        <dbReference type="EMBL" id="KIY73270.1"/>
    </source>
</evidence>
<protein>
    <submittedName>
        <fullName evidence="2">Uncharacterized protein</fullName>
    </submittedName>
</protein>
<dbReference type="STRING" id="1314674.A0A0D7BSQ0"/>
<feature type="region of interest" description="Disordered" evidence="1">
    <location>
        <begin position="1"/>
        <end position="80"/>
    </location>
</feature>
<evidence type="ECO:0000313" key="3">
    <source>
        <dbReference type="Proteomes" id="UP000054007"/>
    </source>
</evidence>
<dbReference type="EMBL" id="KN880437">
    <property type="protein sequence ID" value="KIY73270.1"/>
    <property type="molecule type" value="Genomic_DNA"/>
</dbReference>
<accession>A0A0D7BSQ0</accession>
<proteinExistence type="predicted"/>
<gene>
    <name evidence="2" type="ORF">CYLTODRAFT_366259</name>
</gene>
<keyword evidence="3" id="KW-1185">Reference proteome</keyword>
<feature type="compositionally biased region" description="Low complexity" evidence="1">
    <location>
        <begin position="32"/>
        <end position="78"/>
    </location>
</feature>